<dbReference type="Proteomes" id="UP000076858">
    <property type="component" value="Unassembled WGS sequence"/>
</dbReference>
<keyword evidence="2" id="KW-1185">Reference proteome</keyword>
<feature type="non-terminal residue" evidence="1">
    <location>
        <position position="101"/>
    </location>
</feature>
<comment type="caution">
    <text evidence="1">The sequence shown here is derived from an EMBL/GenBank/DDBJ whole genome shotgun (WGS) entry which is preliminary data.</text>
</comment>
<gene>
    <name evidence="1" type="ORF">APZ42_000116</name>
</gene>
<name>A0A164JWJ4_9CRUS</name>
<evidence type="ECO:0000313" key="2">
    <source>
        <dbReference type="Proteomes" id="UP000076858"/>
    </source>
</evidence>
<dbReference type="EMBL" id="LRGB01003623">
    <property type="protein sequence ID" value="KZS02724.1"/>
    <property type="molecule type" value="Genomic_DNA"/>
</dbReference>
<organism evidence="1 2">
    <name type="scientific">Daphnia magna</name>
    <dbReference type="NCBI Taxonomy" id="35525"/>
    <lineage>
        <taxon>Eukaryota</taxon>
        <taxon>Metazoa</taxon>
        <taxon>Ecdysozoa</taxon>
        <taxon>Arthropoda</taxon>
        <taxon>Crustacea</taxon>
        <taxon>Branchiopoda</taxon>
        <taxon>Diplostraca</taxon>
        <taxon>Cladocera</taxon>
        <taxon>Anomopoda</taxon>
        <taxon>Daphniidae</taxon>
        <taxon>Daphnia</taxon>
    </lineage>
</organism>
<accession>A0A164JWJ4</accession>
<reference evidence="1 2" key="1">
    <citation type="submission" date="2016-03" db="EMBL/GenBank/DDBJ databases">
        <title>EvidentialGene: Evidence-directed Construction of Genes on Genomes.</title>
        <authorList>
            <person name="Gilbert D.G."/>
            <person name="Choi J.-H."/>
            <person name="Mockaitis K."/>
            <person name="Colbourne J."/>
            <person name="Pfrender M."/>
        </authorList>
    </citation>
    <scope>NUCLEOTIDE SEQUENCE [LARGE SCALE GENOMIC DNA]</scope>
    <source>
        <strain evidence="1 2">Xinb3</strain>
        <tissue evidence="1">Complete organism</tissue>
    </source>
</reference>
<sequence>LVYLDRDLFLDLRAIITLFNSQIYVETRIRLLPNCSQNFSPRHVHLFGRNPKVIKTTWRPLVYTMAFLLNRSRLLEMAGSQLPKPLVRTQTNQWIIMGSWH</sequence>
<proteinExistence type="predicted"/>
<dbReference type="AlphaFoldDB" id="A0A164JWJ4"/>
<evidence type="ECO:0000313" key="1">
    <source>
        <dbReference type="EMBL" id="KZS02724.1"/>
    </source>
</evidence>
<protein>
    <submittedName>
        <fullName evidence="1">Uncharacterized protein</fullName>
    </submittedName>
</protein>
<feature type="non-terminal residue" evidence="1">
    <location>
        <position position="1"/>
    </location>
</feature>